<keyword evidence="2" id="KW-1185">Reference proteome</keyword>
<protein>
    <recommendedName>
        <fullName evidence="3">eRF1 domain-containing protein</fullName>
    </recommendedName>
</protein>
<dbReference type="KEGG" id="atq:GH723_10980"/>
<dbReference type="EMBL" id="CP045851">
    <property type="protein sequence ID" value="QGG95575.1"/>
    <property type="molecule type" value="Genomic_DNA"/>
</dbReference>
<sequence length="369" mass="40309">MINDQVVRELAEFDADGAPVTTCYLDVDGRQNVRPVDVERELDRLVRRASAHVADEPSVGDDLQRFQAHVRNGFERKGGVRGLAMFSCSPRELWRVIPLPVRVHSRITIGHAPALGQLESIVQELRPIGVILVDRQRSRLFVYEMGELVERSEVVDELPRDYDVRDQSARGSVEPHVDELVHQHLRHAASAAFQLFNERKVGLVTVGGSPEATAEVEALLHPYLKERLTERIRVGAGATVEEVHEQVLEVQAQAERAAEATAVARLRDAVGAGRKGVAGLAGTLGALHERRADHLLVSDDYAEAGWRCGCGALAAVGPTCPSCGATMERVDDVVEEAVHEALAQSCRVEVCVGNADLDVMGRIGALLRF</sequence>
<evidence type="ECO:0000313" key="1">
    <source>
        <dbReference type="EMBL" id="QGG95575.1"/>
    </source>
</evidence>
<dbReference type="Gene3D" id="3.30.420.60">
    <property type="entry name" value="eRF1 domain 2"/>
    <property type="match status" value="1"/>
</dbReference>
<gene>
    <name evidence="1" type="ORF">GH723_10980</name>
</gene>
<evidence type="ECO:0000313" key="2">
    <source>
        <dbReference type="Proteomes" id="UP000334019"/>
    </source>
</evidence>
<reference evidence="1 2" key="1">
    <citation type="submission" date="2019-11" db="EMBL/GenBank/DDBJ databases">
        <authorList>
            <person name="He Y."/>
        </authorList>
    </citation>
    <scope>NUCLEOTIDE SEQUENCE [LARGE SCALE GENOMIC DNA]</scope>
    <source>
        <strain evidence="1 2">SCSIO 58843</strain>
    </source>
</reference>
<evidence type="ECO:0008006" key="3">
    <source>
        <dbReference type="Google" id="ProtNLM"/>
    </source>
</evidence>
<dbReference type="AlphaFoldDB" id="A0A5Q2RQV8"/>
<name>A0A5Q2RQV8_9ACTN</name>
<dbReference type="InterPro" id="IPR041202">
    <property type="entry name" value="BaeRF_family10"/>
</dbReference>
<dbReference type="RefSeq" id="WP_153759682.1">
    <property type="nucleotide sequence ID" value="NZ_CP045851.1"/>
</dbReference>
<accession>A0A5Q2RQV8</accession>
<dbReference type="InterPro" id="IPR042226">
    <property type="entry name" value="eFR1_2_sf"/>
</dbReference>
<organism evidence="1 2">
    <name type="scientific">Actinomarinicola tropica</name>
    <dbReference type="NCBI Taxonomy" id="2789776"/>
    <lineage>
        <taxon>Bacteria</taxon>
        <taxon>Bacillati</taxon>
        <taxon>Actinomycetota</taxon>
        <taxon>Acidimicrobiia</taxon>
        <taxon>Acidimicrobiales</taxon>
        <taxon>Iamiaceae</taxon>
        <taxon>Actinomarinicola</taxon>
    </lineage>
</organism>
<dbReference type="Pfam" id="PF18854">
    <property type="entry name" value="baeRF_family10"/>
    <property type="match status" value="1"/>
</dbReference>
<dbReference type="Proteomes" id="UP000334019">
    <property type="component" value="Chromosome"/>
</dbReference>
<proteinExistence type="predicted"/>